<dbReference type="UniPathway" id="UPA00121">
    <property type="reaction ID" value="UER00345"/>
</dbReference>
<name>A0A1H4VU98_9PSEU</name>
<evidence type="ECO:0000259" key="1">
    <source>
        <dbReference type="PROSITE" id="PS51171"/>
    </source>
</evidence>
<dbReference type="STRING" id="208445.SAMN04489727_5315"/>
<dbReference type="GO" id="GO:0004664">
    <property type="term" value="F:prephenate dehydratase activity"/>
    <property type="evidence" value="ECO:0007669"/>
    <property type="project" value="InterPro"/>
</dbReference>
<feature type="domain" description="Prephenate dehydratase" evidence="1">
    <location>
        <begin position="32"/>
        <end position="208"/>
    </location>
</feature>
<dbReference type="SUPFAM" id="SSF53850">
    <property type="entry name" value="Periplasmic binding protein-like II"/>
    <property type="match status" value="1"/>
</dbReference>
<evidence type="ECO:0000313" key="2">
    <source>
        <dbReference type="EMBL" id="SEC84669.1"/>
    </source>
</evidence>
<dbReference type="PROSITE" id="PS51171">
    <property type="entry name" value="PREPHENATE_DEHYDR_3"/>
    <property type="match status" value="1"/>
</dbReference>
<proteinExistence type="predicted"/>
<dbReference type="AlphaFoldDB" id="A0A1H4VU98"/>
<dbReference type="GO" id="GO:0009094">
    <property type="term" value="P:L-phenylalanine biosynthetic process"/>
    <property type="evidence" value="ECO:0007669"/>
    <property type="project" value="UniProtKB-UniPathway"/>
</dbReference>
<sequence length="208" mass="22510">MRWESEMSVAEPMLLAEPRLAVLSGSDVPVKAVGTLGPAGTSSEQAARHVWRTFAADGPPEIRLFDTYEKAAEALRSGEVSHVVVASAYSGVNDYYMDTRLALCGAFIQDTPLYGLARRRDRKALPDWPRIATHPAPTALIAQLLPERFTGYEAIKVTSTSAAAIAVGDGVVDLALTTQPAVAAHDLEFISRTRTIRMLWSVFVAARV</sequence>
<dbReference type="Proteomes" id="UP000199622">
    <property type="component" value="Unassembled WGS sequence"/>
</dbReference>
<dbReference type="InterPro" id="IPR001086">
    <property type="entry name" value="Preph_deHydtase"/>
</dbReference>
<keyword evidence="3" id="KW-1185">Reference proteome</keyword>
<gene>
    <name evidence="2" type="ORF">SAMN04489727_5315</name>
</gene>
<dbReference type="Pfam" id="PF00800">
    <property type="entry name" value="PDT"/>
    <property type="match status" value="1"/>
</dbReference>
<dbReference type="Gene3D" id="3.40.190.10">
    <property type="entry name" value="Periplasmic binding protein-like II"/>
    <property type="match status" value="2"/>
</dbReference>
<reference evidence="3" key="1">
    <citation type="submission" date="2016-10" db="EMBL/GenBank/DDBJ databases">
        <authorList>
            <person name="Varghese N."/>
            <person name="Submissions S."/>
        </authorList>
    </citation>
    <scope>NUCLEOTIDE SEQUENCE [LARGE SCALE GENOMIC DNA]</scope>
    <source>
        <strain evidence="3">DSM 44544</strain>
    </source>
</reference>
<protein>
    <submittedName>
        <fullName evidence="2">Prephenate dehydratase</fullName>
    </submittedName>
</protein>
<evidence type="ECO:0000313" key="3">
    <source>
        <dbReference type="Proteomes" id="UP000199622"/>
    </source>
</evidence>
<accession>A0A1H4VU98</accession>
<dbReference type="EMBL" id="FNSO01000004">
    <property type="protein sequence ID" value="SEC84669.1"/>
    <property type="molecule type" value="Genomic_DNA"/>
</dbReference>
<organism evidence="2 3">
    <name type="scientific">Amycolatopsis tolypomycina</name>
    <dbReference type="NCBI Taxonomy" id="208445"/>
    <lineage>
        <taxon>Bacteria</taxon>
        <taxon>Bacillati</taxon>
        <taxon>Actinomycetota</taxon>
        <taxon>Actinomycetes</taxon>
        <taxon>Pseudonocardiales</taxon>
        <taxon>Pseudonocardiaceae</taxon>
        <taxon>Amycolatopsis</taxon>
    </lineage>
</organism>